<evidence type="ECO:0000256" key="4">
    <source>
        <dbReference type="ARBA" id="ARBA00022692"/>
    </source>
</evidence>
<comment type="subcellular location">
    <subcellularLocation>
        <location evidence="1">Cell membrane</location>
        <topology evidence="1">Multi-pass membrane protein</topology>
    </subcellularLocation>
</comment>
<gene>
    <name evidence="9" type="ORF">MOHU_04910</name>
</gene>
<evidence type="ECO:0000256" key="7">
    <source>
        <dbReference type="ARBA" id="ARBA00023136"/>
    </source>
</evidence>
<keyword evidence="7 8" id="KW-0472">Membrane</keyword>
<keyword evidence="6 8" id="KW-1133">Transmembrane helix</keyword>
<dbReference type="GO" id="GO:0008360">
    <property type="term" value="P:regulation of cell shape"/>
    <property type="evidence" value="ECO:0007669"/>
    <property type="project" value="UniProtKB-KW"/>
</dbReference>
<evidence type="ECO:0000256" key="5">
    <source>
        <dbReference type="ARBA" id="ARBA00022960"/>
    </source>
</evidence>
<dbReference type="AlphaFoldDB" id="A0A2T0AWA7"/>
<keyword evidence="4 8" id="KW-0812">Transmembrane</keyword>
<reference evidence="9 10" key="1">
    <citation type="submission" date="2018-03" db="EMBL/GenBank/DDBJ databases">
        <title>Genome sequence of Moorella humiferrea DSM 23265.</title>
        <authorList>
            <person name="Poehlein A."/>
            <person name="Daniel R."/>
        </authorList>
    </citation>
    <scope>NUCLEOTIDE SEQUENCE [LARGE SCALE GENOMIC DNA]</scope>
    <source>
        <strain evidence="9 10">DSM 23265</strain>
    </source>
</reference>
<evidence type="ECO:0000313" key="9">
    <source>
        <dbReference type="EMBL" id="PRR74991.1"/>
    </source>
</evidence>
<feature type="transmembrane region" description="Helical" evidence="8">
    <location>
        <begin position="95"/>
        <end position="116"/>
    </location>
</feature>
<evidence type="ECO:0000256" key="3">
    <source>
        <dbReference type="ARBA" id="ARBA00022475"/>
    </source>
</evidence>
<evidence type="ECO:0000313" key="10">
    <source>
        <dbReference type="Proteomes" id="UP000238415"/>
    </source>
</evidence>
<feature type="transmembrane region" description="Helical" evidence="8">
    <location>
        <begin position="128"/>
        <end position="152"/>
    </location>
</feature>
<comment type="similarity">
    <text evidence="2">Belongs to the MreD family.</text>
</comment>
<feature type="transmembrane region" description="Helical" evidence="8">
    <location>
        <begin position="33"/>
        <end position="57"/>
    </location>
</feature>
<keyword evidence="3" id="KW-1003">Cell membrane</keyword>
<dbReference type="EMBL" id="PVXM01000006">
    <property type="protein sequence ID" value="PRR74991.1"/>
    <property type="molecule type" value="Genomic_DNA"/>
</dbReference>
<organism evidence="9 10">
    <name type="scientific">Neomoorella humiferrea</name>
    <dbReference type="NCBI Taxonomy" id="676965"/>
    <lineage>
        <taxon>Bacteria</taxon>
        <taxon>Bacillati</taxon>
        <taxon>Bacillota</taxon>
        <taxon>Clostridia</taxon>
        <taxon>Neomoorellales</taxon>
        <taxon>Neomoorellaceae</taxon>
        <taxon>Neomoorella</taxon>
    </lineage>
</organism>
<dbReference type="GO" id="GO:0005886">
    <property type="term" value="C:plasma membrane"/>
    <property type="evidence" value="ECO:0007669"/>
    <property type="project" value="UniProtKB-SubCell"/>
</dbReference>
<keyword evidence="10" id="KW-1185">Reference proteome</keyword>
<dbReference type="InterPro" id="IPR007227">
    <property type="entry name" value="Cell_shape_determining_MreD"/>
</dbReference>
<evidence type="ECO:0000256" key="2">
    <source>
        <dbReference type="ARBA" id="ARBA00007776"/>
    </source>
</evidence>
<comment type="caution">
    <text evidence="9">The sequence shown here is derived from an EMBL/GenBank/DDBJ whole genome shotgun (WGS) entry which is preliminary data.</text>
</comment>
<evidence type="ECO:0000256" key="6">
    <source>
        <dbReference type="ARBA" id="ARBA00022989"/>
    </source>
</evidence>
<evidence type="ECO:0000256" key="8">
    <source>
        <dbReference type="SAM" id="Phobius"/>
    </source>
</evidence>
<keyword evidence="5" id="KW-0133">Cell shape</keyword>
<accession>A0A2T0AWA7</accession>
<evidence type="ECO:0000256" key="1">
    <source>
        <dbReference type="ARBA" id="ARBA00004651"/>
    </source>
</evidence>
<dbReference type="Pfam" id="PF04093">
    <property type="entry name" value="MreD"/>
    <property type="match status" value="1"/>
</dbReference>
<sequence>MQFMGMLLLGAAGLVLQATVLPAFKMAGVKADLLTVTLIIFAFLKGASRGGMLGFFYGLMEDLFLAKFIGLNALTRMVTGYLVGLSKEWLNQENLLAPALLAFAATIGQGILFLLLGHAVGFKYPWTAGILTVIVPMAFYNAGLALVGYGLYQGGTAWGIGKRKAGS</sequence>
<dbReference type="NCBIfam" id="TIGR03426">
    <property type="entry name" value="shape_MreD"/>
    <property type="match status" value="1"/>
</dbReference>
<name>A0A2T0AWA7_9FIRM</name>
<dbReference type="Proteomes" id="UP000238415">
    <property type="component" value="Unassembled WGS sequence"/>
</dbReference>
<protein>
    <submittedName>
        <fullName evidence="9">Rod shape-determining protein MreD</fullName>
    </submittedName>
</protein>
<proteinExistence type="inferred from homology"/>
<feature type="transmembrane region" description="Helical" evidence="8">
    <location>
        <begin position="64"/>
        <end position="83"/>
    </location>
</feature>